<dbReference type="EMBL" id="BCWF01000030">
    <property type="protein sequence ID" value="GAT29914.1"/>
    <property type="molecule type" value="Genomic_DNA"/>
</dbReference>
<comment type="caution">
    <text evidence="2">The sequence shown here is derived from an EMBL/GenBank/DDBJ whole genome shotgun (WGS) entry which is preliminary data.</text>
</comment>
<evidence type="ECO:0000313" key="2">
    <source>
        <dbReference type="EMBL" id="GAT29914.1"/>
    </source>
</evidence>
<gene>
    <name evidence="2" type="ORF">RIB2604_03102490</name>
</gene>
<reference evidence="2 3" key="1">
    <citation type="journal article" date="2016" name="DNA Res.">
        <title>Genome sequence of Aspergillus luchuensis NBRC 4314.</title>
        <authorList>
            <person name="Yamada O."/>
            <person name="Machida M."/>
            <person name="Hosoyama A."/>
            <person name="Goto M."/>
            <person name="Takahashi T."/>
            <person name="Futagami T."/>
            <person name="Yamagata Y."/>
            <person name="Takeuchi M."/>
            <person name="Kobayashi T."/>
            <person name="Koike H."/>
            <person name="Abe K."/>
            <person name="Asai K."/>
            <person name="Arita M."/>
            <person name="Fujita N."/>
            <person name="Fukuda K."/>
            <person name="Higa K."/>
            <person name="Horikawa H."/>
            <person name="Ishikawa T."/>
            <person name="Jinno K."/>
            <person name="Kato Y."/>
            <person name="Kirimura K."/>
            <person name="Mizutani O."/>
            <person name="Nakasone K."/>
            <person name="Sano M."/>
            <person name="Shiraishi Y."/>
            <person name="Tsukahara M."/>
            <person name="Gomi K."/>
        </authorList>
    </citation>
    <scope>NUCLEOTIDE SEQUENCE [LARGE SCALE GENOMIC DNA]</scope>
    <source>
        <strain evidence="2 3">RIB 2604</strain>
    </source>
</reference>
<proteinExistence type="predicted"/>
<accession>A0A146FW01</accession>
<dbReference type="Proteomes" id="UP000075230">
    <property type="component" value="Unassembled WGS sequence"/>
</dbReference>
<organism evidence="2 3">
    <name type="scientific">Aspergillus kawachii</name>
    <name type="common">White koji mold</name>
    <name type="synonym">Aspergillus awamori var. kawachi</name>
    <dbReference type="NCBI Taxonomy" id="1069201"/>
    <lineage>
        <taxon>Eukaryota</taxon>
        <taxon>Fungi</taxon>
        <taxon>Dikarya</taxon>
        <taxon>Ascomycota</taxon>
        <taxon>Pezizomycotina</taxon>
        <taxon>Eurotiomycetes</taxon>
        <taxon>Eurotiomycetidae</taxon>
        <taxon>Eurotiales</taxon>
        <taxon>Aspergillaceae</taxon>
        <taxon>Aspergillus</taxon>
        <taxon>Aspergillus subgen. Circumdati</taxon>
    </lineage>
</organism>
<evidence type="ECO:0000256" key="1">
    <source>
        <dbReference type="SAM" id="MobiDB-lite"/>
    </source>
</evidence>
<protein>
    <submittedName>
        <fullName evidence="2">Aldehyde dehydrogenase</fullName>
    </submittedName>
</protein>
<evidence type="ECO:0000313" key="3">
    <source>
        <dbReference type="Proteomes" id="UP000075230"/>
    </source>
</evidence>
<feature type="region of interest" description="Disordered" evidence="1">
    <location>
        <begin position="55"/>
        <end position="84"/>
    </location>
</feature>
<reference evidence="3" key="2">
    <citation type="submission" date="2016-02" db="EMBL/GenBank/DDBJ databases">
        <title>Genome sequencing of Aspergillus luchuensis NBRC 4314.</title>
        <authorList>
            <person name="Yamada O."/>
        </authorList>
    </citation>
    <scope>NUCLEOTIDE SEQUENCE [LARGE SCALE GENOMIC DNA]</scope>
    <source>
        <strain evidence="3">RIB 2604</strain>
    </source>
</reference>
<dbReference type="AlphaFoldDB" id="A0A146FW01"/>
<name>A0A146FW01_ASPKA</name>
<sequence length="84" mass="9168">MADTSDKCSHDLYSHTRYCEGESFAHALCLARGLLYNDSQSSAEPARGTDVTYHTQGFADLGGKGSANEGDDSDRRETHLEINL</sequence>
<feature type="compositionally biased region" description="Basic and acidic residues" evidence="1">
    <location>
        <begin position="73"/>
        <end position="84"/>
    </location>
</feature>